<dbReference type="InterPro" id="IPR032861">
    <property type="entry name" value="TAXi_N"/>
</dbReference>
<sequence>MTLAGHIFLLLLFPSLTVVHSLHLNLIHKYSIHSPLFPGNLTNSEMAQRLYAGDRARARLLRPSLSGLNYSIEQLRPNLKGDPSSYMVELTIGTPARRKYHLVMDTGSSILWMQCKPCIHCWKQKVPIFDPGKESSSFDPIPCNHTLCDLSKPGWKCVKGRCHYSIKYTEGSSTEGVLASETLGFASDGPEKEFVRNFIFGCTHDSRDFTLSKEHSGILGLNMNRLSLPSQLSRQIGGRFAYCLSLLTNNAHPPSRLKFGDEAVLKGPQVKTIPFVHVPNEMIYYLALSDVSVANRRLRFKPEDFAVRREGRHLKAGFIIDTGSTYTIFSNGGPYERISKAFVEHFKPFKLRRTKYSPFEVCYKVPRKGFKGSLPSMTLHFVGGVDYVVQPTNIVEEMEENTICVAISSLPDMSILGVYQQFNYHFSYNVKEMSLSFAPADCSRIA</sequence>
<keyword evidence="3" id="KW-0064">Aspartyl protease</keyword>
<feature type="signal peptide" evidence="6">
    <location>
        <begin position="1"/>
        <end position="21"/>
    </location>
</feature>
<reference evidence="9" key="2">
    <citation type="submission" date="2025-08" db="UniProtKB">
        <authorList>
            <consortium name="RefSeq"/>
        </authorList>
    </citation>
    <scope>IDENTIFICATION</scope>
    <source>
        <tissue evidence="9">Leaf</tissue>
    </source>
</reference>
<dbReference type="GO" id="GO:0006508">
    <property type="term" value="P:proteolysis"/>
    <property type="evidence" value="ECO:0007669"/>
    <property type="project" value="UniProtKB-KW"/>
</dbReference>
<protein>
    <submittedName>
        <fullName evidence="9">Aspartic proteinase CDR1-like</fullName>
    </submittedName>
</protein>
<evidence type="ECO:0000256" key="6">
    <source>
        <dbReference type="SAM" id="SignalP"/>
    </source>
</evidence>
<dbReference type="AlphaFoldDB" id="A0A6P5FCQ3"/>
<dbReference type="InterPro" id="IPR033121">
    <property type="entry name" value="PEPTIDASE_A1"/>
</dbReference>
<dbReference type="Gene3D" id="2.40.70.10">
    <property type="entry name" value="Acid Proteases"/>
    <property type="match status" value="2"/>
</dbReference>
<dbReference type="Pfam" id="PF14543">
    <property type="entry name" value="TAXi_N"/>
    <property type="match status" value="1"/>
</dbReference>
<dbReference type="PANTHER" id="PTHR47967:SF123">
    <property type="entry name" value="ASPARTIC PROTEINASE NEPENTHESIN-1-LIKE"/>
    <property type="match status" value="1"/>
</dbReference>
<evidence type="ECO:0000256" key="5">
    <source>
        <dbReference type="ARBA" id="ARBA00023180"/>
    </source>
</evidence>
<dbReference type="PROSITE" id="PS51767">
    <property type="entry name" value="PEPTIDASE_A1"/>
    <property type="match status" value="1"/>
</dbReference>
<dbReference type="Gramene" id="Aco003053.1.mrna1">
    <property type="protein sequence ID" value="Aco003053.1.mrna1.cds1"/>
    <property type="gene ID" value="Aco003053.1.path1"/>
</dbReference>
<dbReference type="PANTHER" id="PTHR47967">
    <property type="entry name" value="OS07G0603500 PROTEIN-RELATED"/>
    <property type="match status" value="1"/>
</dbReference>
<dbReference type="Pfam" id="PF14541">
    <property type="entry name" value="TAXi_C"/>
    <property type="match status" value="1"/>
</dbReference>
<dbReference type="SUPFAM" id="SSF50630">
    <property type="entry name" value="Acid proteases"/>
    <property type="match status" value="1"/>
</dbReference>
<dbReference type="InterPro" id="IPR021109">
    <property type="entry name" value="Peptidase_aspartic_dom_sf"/>
</dbReference>
<keyword evidence="8" id="KW-1185">Reference proteome</keyword>
<reference evidence="8" key="1">
    <citation type="journal article" date="2015" name="Nat. Genet.">
        <title>The pineapple genome and the evolution of CAM photosynthesis.</title>
        <authorList>
            <person name="Ming R."/>
            <person name="VanBuren R."/>
            <person name="Wai C.M."/>
            <person name="Tang H."/>
            <person name="Schatz M.C."/>
            <person name="Bowers J.E."/>
            <person name="Lyons E."/>
            <person name="Wang M.L."/>
            <person name="Chen J."/>
            <person name="Biggers E."/>
            <person name="Zhang J."/>
            <person name="Huang L."/>
            <person name="Zhang L."/>
            <person name="Miao W."/>
            <person name="Zhang J."/>
            <person name="Ye Z."/>
            <person name="Miao C."/>
            <person name="Lin Z."/>
            <person name="Wang H."/>
            <person name="Zhou H."/>
            <person name="Yim W.C."/>
            <person name="Priest H.D."/>
            <person name="Zheng C."/>
            <person name="Woodhouse M."/>
            <person name="Edger P.P."/>
            <person name="Guyot R."/>
            <person name="Guo H.B."/>
            <person name="Guo H."/>
            <person name="Zheng G."/>
            <person name="Singh R."/>
            <person name="Sharma A."/>
            <person name="Min X."/>
            <person name="Zheng Y."/>
            <person name="Lee H."/>
            <person name="Gurtowski J."/>
            <person name="Sedlazeck F.J."/>
            <person name="Harkess A."/>
            <person name="McKain M.R."/>
            <person name="Liao Z."/>
            <person name="Fang J."/>
            <person name="Liu J."/>
            <person name="Zhang X."/>
            <person name="Zhang Q."/>
            <person name="Hu W."/>
            <person name="Qin Y."/>
            <person name="Wang K."/>
            <person name="Chen L.Y."/>
            <person name="Shirley N."/>
            <person name="Lin Y.R."/>
            <person name="Liu L.Y."/>
            <person name="Hernandez A.G."/>
            <person name="Wright C.L."/>
            <person name="Bulone V."/>
            <person name="Tuskan G.A."/>
            <person name="Heath K."/>
            <person name="Zee F."/>
            <person name="Moore P.H."/>
            <person name="Sunkar R."/>
            <person name="Leebens-Mack J.H."/>
            <person name="Mockler T."/>
            <person name="Bennetzen J.L."/>
            <person name="Freeling M."/>
            <person name="Sankoff D."/>
            <person name="Paterson A.H."/>
            <person name="Zhu X."/>
            <person name="Yang X."/>
            <person name="Smith J.A."/>
            <person name="Cushman J.C."/>
            <person name="Paull R.E."/>
            <person name="Yu Q."/>
        </authorList>
    </citation>
    <scope>NUCLEOTIDE SEQUENCE [LARGE SCALE GENOMIC DNA]</scope>
    <source>
        <strain evidence="8">cv. F153</strain>
    </source>
</reference>
<evidence type="ECO:0000256" key="4">
    <source>
        <dbReference type="ARBA" id="ARBA00022801"/>
    </source>
</evidence>
<keyword evidence="5" id="KW-0325">Glycoprotein</keyword>
<accession>A0A6P5FCQ3</accession>
<evidence type="ECO:0000256" key="3">
    <source>
        <dbReference type="ARBA" id="ARBA00022750"/>
    </source>
</evidence>
<evidence type="ECO:0000259" key="7">
    <source>
        <dbReference type="PROSITE" id="PS51767"/>
    </source>
</evidence>
<keyword evidence="6" id="KW-0732">Signal</keyword>
<organism evidence="8 9">
    <name type="scientific">Ananas comosus</name>
    <name type="common">Pineapple</name>
    <name type="synonym">Ananas ananas</name>
    <dbReference type="NCBI Taxonomy" id="4615"/>
    <lineage>
        <taxon>Eukaryota</taxon>
        <taxon>Viridiplantae</taxon>
        <taxon>Streptophyta</taxon>
        <taxon>Embryophyta</taxon>
        <taxon>Tracheophyta</taxon>
        <taxon>Spermatophyta</taxon>
        <taxon>Magnoliopsida</taxon>
        <taxon>Liliopsida</taxon>
        <taxon>Poales</taxon>
        <taxon>Bromeliaceae</taxon>
        <taxon>Bromelioideae</taxon>
        <taxon>Ananas</taxon>
    </lineage>
</organism>
<dbReference type="InterPro" id="IPR051708">
    <property type="entry name" value="Plant_Aspart_Prot_A1"/>
</dbReference>
<dbReference type="Proteomes" id="UP000515123">
    <property type="component" value="Linkage group 6"/>
</dbReference>
<gene>
    <name evidence="9" type="primary">LOC109712151</name>
</gene>
<feature type="domain" description="Peptidase A1" evidence="7">
    <location>
        <begin position="86"/>
        <end position="438"/>
    </location>
</feature>
<evidence type="ECO:0000256" key="2">
    <source>
        <dbReference type="ARBA" id="ARBA00022670"/>
    </source>
</evidence>
<evidence type="ECO:0000313" key="9">
    <source>
        <dbReference type="RefSeq" id="XP_020091163.1"/>
    </source>
</evidence>
<dbReference type="InterPro" id="IPR034161">
    <property type="entry name" value="Pepsin-like_plant"/>
</dbReference>
<dbReference type="GO" id="GO:0005576">
    <property type="term" value="C:extracellular region"/>
    <property type="evidence" value="ECO:0007669"/>
    <property type="project" value="TreeGrafter"/>
</dbReference>
<evidence type="ECO:0000256" key="1">
    <source>
        <dbReference type="ARBA" id="ARBA00007447"/>
    </source>
</evidence>
<keyword evidence="4" id="KW-0378">Hydrolase</keyword>
<dbReference type="GeneID" id="109712151"/>
<evidence type="ECO:0000313" key="8">
    <source>
        <dbReference type="Proteomes" id="UP000515123"/>
    </source>
</evidence>
<feature type="chain" id="PRO_5027813844" evidence="6">
    <location>
        <begin position="22"/>
        <end position="446"/>
    </location>
</feature>
<dbReference type="CDD" id="cd05476">
    <property type="entry name" value="pepsin_A_like_plant"/>
    <property type="match status" value="1"/>
</dbReference>
<name>A0A6P5FCQ3_ANACO</name>
<dbReference type="OrthoDB" id="607201at2759"/>
<proteinExistence type="inferred from homology"/>
<comment type="similarity">
    <text evidence="1">Belongs to the peptidase A1 family.</text>
</comment>
<dbReference type="RefSeq" id="XP_020091163.1">
    <property type="nucleotide sequence ID" value="XM_020235574.1"/>
</dbReference>
<dbReference type="GO" id="GO:0004190">
    <property type="term" value="F:aspartic-type endopeptidase activity"/>
    <property type="evidence" value="ECO:0007669"/>
    <property type="project" value="UniProtKB-KW"/>
</dbReference>
<dbReference type="InterPro" id="IPR032799">
    <property type="entry name" value="TAXi_C"/>
</dbReference>
<keyword evidence="2" id="KW-0645">Protease</keyword>